<dbReference type="InterPro" id="IPR014044">
    <property type="entry name" value="CAP_dom"/>
</dbReference>
<evidence type="ECO:0000259" key="2">
    <source>
        <dbReference type="SMART" id="SM00198"/>
    </source>
</evidence>
<accession>A0A2H4S6J9</accession>
<feature type="chain" id="PRO_5014163365" evidence="1">
    <location>
        <begin position="23"/>
        <end position="180"/>
    </location>
</feature>
<reference evidence="3 4" key="1">
    <citation type="journal article" date="2017" name="BMC Genomics">
        <title>Chromosome level assembly and secondary metabolite potential of the parasitic fungus Cordyceps militaris.</title>
        <authorList>
            <person name="Kramer G.J."/>
            <person name="Nodwell J.R."/>
        </authorList>
    </citation>
    <scope>NUCLEOTIDE SEQUENCE [LARGE SCALE GENOMIC DNA]</scope>
    <source>
        <strain evidence="3 4">ATCC 34164</strain>
    </source>
</reference>
<sequence>MFAKTITKRAIQALVLVGAASTAPLVSRDRDDFNEKMLEVTNWYRAQHGANPVSWDDGLADYATNYAKTCPMGHSDTPYGESVVVGDKWTSSGCWANVFGHERIYFDFDNGGPASNTGHFTQLVWKDTTRMGCGWAQCSDGFHVVCEYLNVGNVSGDNNRYYRENVGRQVSGNANDEYLG</sequence>
<gene>
    <name evidence="3" type="ORF">A9K55_002464</name>
</gene>
<dbReference type="InterPro" id="IPR035940">
    <property type="entry name" value="CAP_sf"/>
</dbReference>
<organism evidence="3 4">
    <name type="scientific">Cordyceps militaris</name>
    <name type="common">Caterpillar fungus</name>
    <name type="synonym">Clavaria militaris</name>
    <dbReference type="NCBI Taxonomy" id="73501"/>
    <lineage>
        <taxon>Eukaryota</taxon>
        <taxon>Fungi</taxon>
        <taxon>Dikarya</taxon>
        <taxon>Ascomycota</taxon>
        <taxon>Pezizomycotina</taxon>
        <taxon>Sordariomycetes</taxon>
        <taxon>Hypocreomycetidae</taxon>
        <taxon>Hypocreales</taxon>
        <taxon>Cordycipitaceae</taxon>
        <taxon>Cordyceps</taxon>
    </lineage>
</organism>
<dbReference type="AlphaFoldDB" id="A0A2H4S6J9"/>
<evidence type="ECO:0000313" key="4">
    <source>
        <dbReference type="Proteomes" id="UP000323067"/>
    </source>
</evidence>
<dbReference type="Proteomes" id="UP000323067">
    <property type="component" value="Chromosome iv"/>
</dbReference>
<dbReference type="InterPro" id="IPR001283">
    <property type="entry name" value="CRISP-related"/>
</dbReference>
<dbReference type="OMA" id="NPGHYEQ"/>
<feature type="signal peptide" evidence="1">
    <location>
        <begin position="1"/>
        <end position="22"/>
    </location>
</feature>
<dbReference type="PROSITE" id="PS01009">
    <property type="entry name" value="CRISP_1"/>
    <property type="match status" value="1"/>
</dbReference>
<dbReference type="PRINTS" id="PR00837">
    <property type="entry name" value="V5TPXLIKE"/>
</dbReference>
<dbReference type="GO" id="GO:0005576">
    <property type="term" value="C:extracellular region"/>
    <property type="evidence" value="ECO:0007669"/>
    <property type="project" value="InterPro"/>
</dbReference>
<dbReference type="VEuPathDB" id="FungiDB:A9K55_002464"/>
<evidence type="ECO:0000313" key="3">
    <source>
        <dbReference type="EMBL" id="ATY58747.1"/>
    </source>
</evidence>
<dbReference type="PANTHER" id="PTHR10334">
    <property type="entry name" value="CYSTEINE-RICH SECRETORY PROTEIN-RELATED"/>
    <property type="match status" value="1"/>
</dbReference>
<dbReference type="OrthoDB" id="337038at2759"/>
<keyword evidence="1" id="KW-0732">Signal</keyword>
<proteinExistence type="predicted"/>
<dbReference type="Pfam" id="PF00188">
    <property type="entry name" value="CAP"/>
    <property type="match status" value="1"/>
</dbReference>
<dbReference type="Gene3D" id="3.40.33.10">
    <property type="entry name" value="CAP"/>
    <property type="match status" value="1"/>
</dbReference>
<protein>
    <submittedName>
        <fullName evidence="3">Extracellular SCP domain</fullName>
    </submittedName>
</protein>
<name>A0A2H4S6J9_CORMI</name>
<dbReference type="SMART" id="SM00198">
    <property type="entry name" value="SCP"/>
    <property type="match status" value="1"/>
</dbReference>
<dbReference type="SUPFAM" id="SSF55797">
    <property type="entry name" value="PR-1-like"/>
    <property type="match status" value="1"/>
</dbReference>
<feature type="domain" description="SCP" evidence="2">
    <location>
        <begin position="32"/>
        <end position="156"/>
    </location>
</feature>
<evidence type="ECO:0000256" key="1">
    <source>
        <dbReference type="SAM" id="SignalP"/>
    </source>
</evidence>
<dbReference type="VEuPathDB" id="FungiDB:CCM_05086"/>
<dbReference type="InterPro" id="IPR018244">
    <property type="entry name" value="Allrgn_V5/Tpx1_CS"/>
</dbReference>
<dbReference type="EMBL" id="CP023322">
    <property type="protein sequence ID" value="ATY58747.1"/>
    <property type="molecule type" value="Genomic_DNA"/>
</dbReference>